<dbReference type="EMBL" id="BARU01023211">
    <property type="protein sequence ID" value="GAH50502.1"/>
    <property type="molecule type" value="Genomic_DNA"/>
</dbReference>
<comment type="caution">
    <text evidence="1">The sequence shown here is derived from an EMBL/GenBank/DDBJ whole genome shotgun (WGS) entry which is preliminary data.</text>
</comment>
<proteinExistence type="predicted"/>
<reference evidence="1" key="1">
    <citation type="journal article" date="2014" name="Front. Microbiol.">
        <title>High frequency of phylogenetically diverse reductive dehalogenase-homologous genes in deep subseafloor sedimentary metagenomes.</title>
        <authorList>
            <person name="Kawai M."/>
            <person name="Futagami T."/>
            <person name="Toyoda A."/>
            <person name="Takaki Y."/>
            <person name="Nishi S."/>
            <person name="Hori S."/>
            <person name="Arai W."/>
            <person name="Tsubouchi T."/>
            <person name="Morono Y."/>
            <person name="Uchiyama I."/>
            <person name="Ito T."/>
            <person name="Fujiyama A."/>
            <person name="Inagaki F."/>
            <person name="Takami H."/>
        </authorList>
    </citation>
    <scope>NUCLEOTIDE SEQUENCE</scope>
    <source>
        <strain evidence="1">Expedition CK06-06</strain>
    </source>
</reference>
<protein>
    <submittedName>
        <fullName evidence="1">Uncharacterized protein</fullName>
    </submittedName>
</protein>
<organism evidence="1">
    <name type="scientific">marine sediment metagenome</name>
    <dbReference type="NCBI Taxonomy" id="412755"/>
    <lineage>
        <taxon>unclassified sequences</taxon>
        <taxon>metagenomes</taxon>
        <taxon>ecological metagenomes</taxon>
    </lineage>
</organism>
<evidence type="ECO:0000313" key="1">
    <source>
        <dbReference type="EMBL" id="GAH50502.1"/>
    </source>
</evidence>
<name>X1FZU4_9ZZZZ</name>
<gene>
    <name evidence="1" type="ORF">S03H2_37700</name>
</gene>
<dbReference type="AlphaFoldDB" id="X1FZU4"/>
<accession>X1FZU4</accession>
<sequence>MTYGNYERFIEEYLNKGLLKRQKSNYHTAEKLILCSRQTDVSAVRKFCRV</sequence>